<keyword evidence="2" id="KW-1185">Reference proteome</keyword>
<dbReference type="Proteomes" id="UP000824120">
    <property type="component" value="Chromosome 6"/>
</dbReference>
<reference evidence="1 2" key="1">
    <citation type="submission" date="2020-09" db="EMBL/GenBank/DDBJ databases">
        <title>De no assembly of potato wild relative species, Solanum commersonii.</title>
        <authorList>
            <person name="Cho K."/>
        </authorList>
    </citation>
    <scope>NUCLEOTIDE SEQUENCE [LARGE SCALE GENOMIC DNA]</scope>
    <source>
        <strain evidence="1">LZ3.2</strain>
        <tissue evidence="1">Leaf</tissue>
    </source>
</reference>
<protein>
    <submittedName>
        <fullName evidence="1">Uncharacterized protein</fullName>
    </submittedName>
</protein>
<sequence>MEKNPLQGICRFILDTGKRRRIQRGYALLSFSSTPCNKFTDPNGIPAAKVTQIIRQPKLVYARTPKGGARVKRSGGGQYLLVSGGIFGRKGIRGFLKEKNAQYRRLNGK</sequence>
<name>A0A9J5YPV9_SOLCO</name>
<organism evidence="1 2">
    <name type="scientific">Solanum commersonii</name>
    <name type="common">Commerson's wild potato</name>
    <name type="synonym">Commerson's nightshade</name>
    <dbReference type="NCBI Taxonomy" id="4109"/>
    <lineage>
        <taxon>Eukaryota</taxon>
        <taxon>Viridiplantae</taxon>
        <taxon>Streptophyta</taxon>
        <taxon>Embryophyta</taxon>
        <taxon>Tracheophyta</taxon>
        <taxon>Spermatophyta</taxon>
        <taxon>Magnoliopsida</taxon>
        <taxon>eudicotyledons</taxon>
        <taxon>Gunneridae</taxon>
        <taxon>Pentapetalae</taxon>
        <taxon>asterids</taxon>
        <taxon>lamiids</taxon>
        <taxon>Solanales</taxon>
        <taxon>Solanaceae</taxon>
        <taxon>Solanoideae</taxon>
        <taxon>Solaneae</taxon>
        <taxon>Solanum</taxon>
    </lineage>
</organism>
<comment type="caution">
    <text evidence="1">The sequence shown here is derived from an EMBL/GenBank/DDBJ whole genome shotgun (WGS) entry which is preliminary data.</text>
</comment>
<evidence type="ECO:0000313" key="2">
    <source>
        <dbReference type="Proteomes" id="UP000824120"/>
    </source>
</evidence>
<dbReference type="AlphaFoldDB" id="A0A9J5YPV9"/>
<evidence type="ECO:0000313" key="1">
    <source>
        <dbReference type="EMBL" id="KAG5600902.1"/>
    </source>
</evidence>
<proteinExistence type="predicted"/>
<gene>
    <name evidence="1" type="ORF">H5410_032272</name>
</gene>
<accession>A0A9J5YPV9</accession>
<dbReference type="EMBL" id="JACXVP010000006">
    <property type="protein sequence ID" value="KAG5600902.1"/>
    <property type="molecule type" value="Genomic_DNA"/>
</dbReference>